<sequence length="168" mass="16944">MSGLLIAGTLVSGNAVAGSVTNPIAVQATVVPGCVLGIPGNSASTNYGTIDFGNVTSLSTNVDVTTSNGAGNIILTCTPGIPASIALDAGLNSSSTTARLLKSGTNTLSYQLFQNPARTVAWGTGSNAYNFVTLPVSSQTTIYARLNSQTSYPAAGTYTDTVTATISW</sequence>
<reference evidence="3 4" key="1">
    <citation type="journal article" date="2013" name="Syst. Appl. Microbiol.">
        <title>Phylogenetic position and virulence apparatus of the pear flower necrosis pathogen Erwinia piriflorinigrans CFBP 5888T as assessed by comparative genomics.</title>
        <authorList>
            <person name="Smits T.H."/>
            <person name="Rezzonico F."/>
            <person name="Lopez M.M."/>
            <person name="Blom J."/>
            <person name="Goesmann A."/>
            <person name="Frey J.E."/>
            <person name="Duffy B."/>
        </authorList>
    </citation>
    <scope>NUCLEOTIDE SEQUENCE [LARGE SCALE GENOMIC DNA]</scope>
    <source>
        <strain evidence="4">CFBP5888</strain>
    </source>
</reference>
<dbReference type="AlphaFoldDB" id="V5ZAI4"/>
<protein>
    <submittedName>
        <fullName evidence="3">Protein U</fullName>
    </submittedName>
</protein>
<comment type="caution">
    <text evidence="3">The sequence shown here is derived from an EMBL/GenBank/DDBJ whole genome shotgun (WGS) entry which is preliminary data.</text>
</comment>
<feature type="signal peptide" evidence="1">
    <location>
        <begin position="1"/>
        <end position="17"/>
    </location>
</feature>
<feature type="chain" id="PRO_5004743333" evidence="1">
    <location>
        <begin position="18"/>
        <end position="168"/>
    </location>
</feature>
<dbReference type="Pfam" id="PF05229">
    <property type="entry name" value="SCPU"/>
    <property type="match status" value="1"/>
</dbReference>
<accession>V5ZAI4</accession>
<keyword evidence="4" id="KW-1185">Reference proteome</keyword>
<dbReference type="STRING" id="1161919.EPIR_2595"/>
<dbReference type="Proteomes" id="UP000018217">
    <property type="component" value="Unassembled WGS sequence"/>
</dbReference>
<evidence type="ECO:0000256" key="1">
    <source>
        <dbReference type="SAM" id="SignalP"/>
    </source>
</evidence>
<dbReference type="PANTHER" id="PTHR37089:SF3">
    <property type="entry name" value="EXPORTED PROTEIN"/>
    <property type="match status" value="1"/>
</dbReference>
<name>V5ZAI4_9GAMM</name>
<dbReference type="SMART" id="SM00972">
    <property type="entry name" value="SCPU"/>
    <property type="match status" value="1"/>
</dbReference>
<evidence type="ECO:0000313" key="4">
    <source>
        <dbReference type="Proteomes" id="UP000018217"/>
    </source>
</evidence>
<feature type="domain" description="Spore coat protein U/FanG" evidence="2">
    <location>
        <begin position="22"/>
        <end position="165"/>
    </location>
</feature>
<gene>
    <name evidence="3" type="primary">pru3</name>
    <name evidence="3" type="ORF">EPIR_2595</name>
</gene>
<keyword evidence="1" id="KW-0732">Signal</keyword>
<dbReference type="InterPro" id="IPR053167">
    <property type="entry name" value="Spore_coat_component"/>
</dbReference>
<evidence type="ECO:0000259" key="2">
    <source>
        <dbReference type="Pfam" id="PF05229"/>
    </source>
</evidence>
<dbReference type="EMBL" id="CAHS01000015">
    <property type="protein sequence ID" value="CCG87958.1"/>
    <property type="molecule type" value="Genomic_DNA"/>
</dbReference>
<organism evidence="3 4">
    <name type="scientific">Erwinia piriflorinigrans CFBP 5888</name>
    <dbReference type="NCBI Taxonomy" id="1161919"/>
    <lineage>
        <taxon>Bacteria</taxon>
        <taxon>Pseudomonadati</taxon>
        <taxon>Pseudomonadota</taxon>
        <taxon>Gammaproteobacteria</taxon>
        <taxon>Enterobacterales</taxon>
        <taxon>Erwiniaceae</taxon>
        <taxon>Erwinia</taxon>
    </lineage>
</organism>
<evidence type="ECO:0000313" key="3">
    <source>
        <dbReference type="EMBL" id="CCG87958.1"/>
    </source>
</evidence>
<dbReference type="PANTHER" id="PTHR37089">
    <property type="entry name" value="PROTEIN U-RELATED"/>
    <property type="match status" value="1"/>
</dbReference>
<proteinExistence type="predicted"/>
<dbReference type="InterPro" id="IPR007893">
    <property type="entry name" value="Spore_coat_U/FanG"/>
</dbReference>